<proteinExistence type="predicted"/>
<name>A0ABQ8ED94_BRANA</name>
<protein>
    <submittedName>
        <fullName evidence="1">Uncharacterized protein</fullName>
    </submittedName>
</protein>
<reference evidence="1 2" key="1">
    <citation type="submission" date="2021-05" db="EMBL/GenBank/DDBJ databases">
        <title>Genome Assembly of Synthetic Allotetraploid Brassica napus Reveals Homoeologous Exchanges between Subgenomes.</title>
        <authorList>
            <person name="Davis J.T."/>
        </authorList>
    </citation>
    <scope>NUCLEOTIDE SEQUENCE [LARGE SCALE GENOMIC DNA]</scope>
    <source>
        <strain evidence="2">cv. Da-Ae</strain>
        <tissue evidence="1">Seedling</tissue>
    </source>
</reference>
<comment type="caution">
    <text evidence="1">The sequence shown here is derived from an EMBL/GenBank/DDBJ whole genome shotgun (WGS) entry which is preliminary data.</text>
</comment>
<evidence type="ECO:0000313" key="1">
    <source>
        <dbReference type="EMBL" id="KAH0938605.1"/>
    </source>
</evidence>
<accession>A0ABQ8ED94</accession>
<evidence type="ECO:0000313" key="2">
    <source>
        <dbReference type="Proteomes" id="UP000824890"/>
    </source>
</evidence>
<dbReference type="Proteomes" id="UP000824890">
    <property type="component" value="Unassembled WGS sequence"/>
</dbReference>
<sequence>IESKTNLLWQSDPRRLFYTSKQCKVKTSKSKNKLTGEILFSILSFTSIYDSITSNTSYKTLEKFEKIYILELEWTNRLYNVTGQFPDEEYADQRSKIKKVRMKTQQQRRIVHQNLMLAFFQIHMRMSFISITGNQIDLFTPQPDQTICGL</sequence>
<organism evidence="1 2">
    <name type="scientific">Brassica napus</name>
    <name type="common">Rape</name>
    <dbReference type="NCBI Taxonomy" id="3708"/>
    <lineage>
        <taxon>Eukaryota</taxon>
        <taxon>Viridiplantae</taxon>
        <taxon>Streptophyta</taxon>
        <taxon>Embryophyta</taxon>
        <taxon>Tracheophyta</taxon>
        <taxon>Spermatophyta</taxon>
        <taxon>Magnoliopsida</taxon>
        <taxon>eudicotyledons</taxon>
        <taxon>Gunneridae</taxon>
        <taxon>Pentapetalae</taxon>
        <taxon>rosids</taxon>
        <taxon>malvids</taxon>
        <taxon>Brassicales</taxon>
        <taxon>Brassicaceae</taxon>
        <taxon>Brassiceae</taxon>
        <taxon>Brassica</taxon>
    </lineage>
</organism>
<gene>
    <name evidence="1" type="ORF">HID58_006066</name>
</gene>
<feature type="non-terminal residue" evidence="1">
    <location>
        <position position="1"/>
    </location>
</feature>
<dbReference type="EMBL" id="JAGKQM010000002">
    <property type="protein sequence ID" value="KAH0938605.1"/>
    <property type="molecule type" value="Genomic_DNA"/>
</dbReference>
<keyword evidence="2" id="KW-1185">Reference proteome</keyword>